<dbReference type="AlphaFoldDB" id="E3LN17"/>
<organism evidence="4">
    <name type="scientific">Caenorhabditis remanei</name>
    <name type="common">Caenorhabditis vulgaris</name>
    <dbReference type="NCBI Taxonomy" id="31234"/>
    <lineage>
        <taxon>Eukaryota</taxon>
        <taxon>Metazoa</taxon>
        <taxon>Ecdysozoa</taxon>
        <taxon>Nematoda</taxon>
        <taxon>Chromadorea</taxon>
        <taxon>Rhabditida</taxon>
        <taxon>Rhabditina</taxon>
        <taxon>Rhabditomorpha</taxon>
        <taxon>Rhabditoidea</taxon>
        <taxon>Rhabditidae</taxon>
        <taxon>Peloderinae</taxon>
        <taxon>Caenorhabditis</taxon>
    </lineage>
</organism>
<evidence type="ECO:0000313" key="4">
    <source>
        <dbReference type="Proteomes" id="UP000008281"/>
    </source>
</evidence>
<keyword evidence="4" id="KW-1185">Reference proteome</keyword>
<feature type="chain" id="PRO_5036438233" evidence="1">
    <location>
        <begin position="19"/>
        <end position="99"/>
    </location>
</feature>
<keyword evidence="1" id="KW-0732">Signal</keyword>
<evidence type="ECO:0000313" key="2">
    <source>
        <dbReference type="EMBL" id="EFP03196.1"/>
    </source>
</evidence>
<dbReference type="GO" id="GO:0045087">
    <property type="term" value="P:innate immune response"/>
    <property type="evidence" value="ECO:0007669"/>
    <property type="project" value="TreeGrafter"/>
</dbReference>
<reference evidence="3 5" key="2">
    <citation type="submission" date="2019-12" db="EMBL/GenBank/DDBJ databases">
        <title>Chromosome-level assembly of the Caenorhabditis remanei genome.</title>
        <authorList>
            <person name="Teterina A.A."/>
            <person name="Willis J.H."/>
            <person name="Phillips P.C."/>
        </authorList>
    </citation>
    <scope>NUCLEOTIDE SEQUENCE [LARGE SCALE GENOMIC DNA]</scope>
    <source>
        <strain evidence="3 5">PX506</strain>
        <tissue evidence="3">Whole organism</tissue>
    </source>
</reference>
<dbReference type="PANTHER" id="PTHR36521:SF1">
    <property type="entry name" value="FIP (FUNGUS-INDUCED PROTEIN) RELATED-RELATED"/>
    <property type="match status" value="1"/>
</dbReference>
<dbReference type="RefSeq" id="XP_003115061.1">
    <property type="nucleotide sequence ID" value="XM_003115013.1"/>
</dbReference>
<evidence type="ECO:0000313" key="5">
    <source>
        <dbReference type="Proteomes" id="UP000483820"/>
    </source>
</evidence>
<dbReference type="CTD" id="9815082"/>
<accession>E3LN17</accession>
<dbReference type="FunCoup" id="E3LN17">
    <property type="interactions" value="1086"/>
</dbReference>
<evidence type="ECO:0000313" key="3">
    <source>
        <dbReference type="EMBL" id="KAF1769924.1"/>
    </source>
</evidence>
<dbReference type="EMBL" id="WUAV01000001">
    <property type="protein sequence ID" value="KAF1769924.1"/>
    <property type="molecule type" value="Genomic_DNA"/>
</dbReference>
<reference evidence="2" key="1">
    <citation type="submission" date="2007-07" db="EMBL/GenBank/DDBJ databases">
        <title>PCAP assembly of the Caenorhabditis remanei genome.</title>
        <authorList>
            <consortium name="The Caenorhabditis remanei Sequencing Consortium"/>
            <person name="Wilson R.K."/>
        </authorList>
    </citation>
    <scope>NUCLEOTIDE SEQUENCE [LARGE SCALE GENOMIC DNA]</scope>
    <source>
        <strain evidence="2">PB4641</strain>
    </source>
</reference>
<dbReference type="Proteomes" id="UP000008281">
    <property type="component" value="Unassembled WGS sequence"/>
</dbReference>
<dbReference type="eggNOG" id="ENOG502TIVF">
    <property type="taxonomic scope" value="Eukaryota"/>
</dbReference>
<dbReference type="KEGG" id="crq:GCK72_001741"/>
<dbReference type="PANTHER" id="PTHR36521">
    <property type="entry name" value="GEO07177P1"/>
    <property type="match status" value="1"/>
</dbReference>
<dbReference type="HOGENOM" id="CLU_2456814_0_0_1"/>
<dbReference type="GeneID" id="9815082"/>
<dbReference type="InParanoid" id="E3LN17"/>
<proteinExistence type="predicted"/>
<dbReference type="EMBL" id="DS268411">
    <property type="protein sequence ID" value="EFP03196.1"/>
    <property type="molecule type" value="Genomic_DNA"/>
</dbReference>
<dbReference type="OMA" id="IETHTKM"/>
<name>E3LN17_CAERE</name>
<protein>
    <submittedName>
        <fullName evidence="2">Uncharacterized protein</fullName>
    </submittedName>
</protein>
<dbReference type="Proteomes" id="UP000483820">
    <property type="component" value="Chromosome I"/>
</dbReference>
<feature type="signal peptide" evidence="1">
    <location>
        <begin position="1"/>
        <end position="18"/>
    </location>
</feature>
<sequence>MNFVSVFLIALLAIGVFSTELETKQTMEGGAGIETHTKMDTGDHQMNTQTELHNRQRRWGYYGGYGGYGGMGYGGMGYGRGYGMGYGMRGYGGMGGYYG</sequence>
<evidence type="ECO:0000256" key="1">
    <source>
        <dbReference type="SAM" id="SignalP"/>
    </source>
</evidence>
<gene>
    <name evidence="2" type="ORF">CRE_28267</name>
    <name evidence="3" type="ORF">GCK72_001741</name>
</gene>